<keyword evidence="2" id="KW-1185">Reference proteome</keyword>
<organism evidence="1 2">
    <name type="scientific">Galerina marginata (strain CBS 339.88)</name>
    <dbReference type="NCBI Taxonomy" id="685588"/>
    <lineage>
        <taxon>Eukaryota</taxon>
        <taxon>Fungi</taxon>
        <taxon>Dikarya</taxon>
        <taxon>Basidiomycota</taxon>
        <taxon>Agaricomycotina</taxon>
        <taxon>Agaricomycetes</taxon>
        <taxon>Agaricomycetidae</taxon>
        <taxon>Agaricales</taxon>
        <taxon>Agaricineae</taxon>
        <taxon>Strophariaceae</taxon>
        <taxon>Galerina</taxon>
    </lineage>
</organism>
<dbReference type="OrthoDB" id="10420385at2759"/>
<protein>
    <submittedName>
        <fullName evidence="1">Uncharacterized protein</fullName>
    </submittedName>
</protein>
<evidence type="ECO:0000313" key="2">
    <source>
        <dbReference type="Proteomes" id="UP000027222"/>
    </source>
</evidence>
<dbReference type="AlphaFoldDB" id="A0A067SRA6"/>
<name>A0A067SRA6_GALM3</name>
<accession>A0A067SRA6</accession>
<proteinExistence type="predicted"/>
<reference evidence="2" key="1">
    <citation type="journal article" date="2014" name="Proc. Natl. Acad. Sci. U.S.A.">
        <title>Extensive sampling of basidiomycete genomes demonstrates inadequacy of the white-rot/brown-rot paradigm for wood decay fungi.</title>
        <authorList>
            <person name="Riley R."/>
            <person name="Salamov A.A."/>
            <person name="Brown D.W."/>
            <person name="Nagy L.G."/>
            <person name="Floudas D."/>
            <person name="Held B.W."/>
            <person name="Levasseur A."/>
            <person name="Lombard V."/>
            <person name="Morin E."/>
            <person name="Otillar R."/>
            <person name="Lindquist E.A."/>
            <person name="Sun H."/>
            <person name="LaButti K.M."/>
            <person name="Schmutz J."/>
            <person name="Jabbour D."/>
            <person name="Luo H."/>
            <person name="Baker S.E."/>
            <person name="Pisabarro A.G."/>
            <person name="Walton J.D."/>
            <person name="Blanchette R.A."/>
            <person name="Henrissat B."/>
            <person name="Martin F."/>
            <person name="Cullen D."/>
            <person name="Hibbett D.S."/>
            <person name="Grigoriev I.V."/>
        </authorList>
    </citation>
    <scope>NUCLEOTIDE SEQUENCE [LARGE SCALE GENOMIC DNA]</scope>
    <source>
        <strain evidence="2">CBS 339.88</strain>
    </source>
</reference>
<evidence type="ECO:0000313" key="1">
    <source>
        <dbReference type="EMBL" id="KDR69333.1"/>
    </source>
</evidence>
<dbReference type="Proteomes" id="UP000027222">
    <property type="component" value="Unassembled WGS sequence"/>
</dbReference>
<dbReference type="HOGENOM" id="CLU_1695600_0_0_1"/>
<sequence>MRKNRRGNREKTTTMFFVVIKETTHSIRTLALHNCPESFIAHIIIIETNIHIWSGQSVLLSSFEPRCNIRQLLFLQLVIVVSGIQHKDDSMSFGIIFGQTTSCSSYVRVSVVARNCTHKGECSIAVGFNVERLLDFVMVECVSFDILLVKYKHLH</sequence>
<dbReference type="EMBL" id="KL142403">
    <property type="protein sequence ID" value="KDR69333.1"/>
    <property type="molecule type" value="Genomic_DNA"/>
</dbReference>
<gene>
    <name evidence="1" type="ORF">GALMADRAFT_929314</name>
</gene>